<feature type="compositionally biased region" description="Basic and acidic residues" evidence="1">
    <location>
        <begin position="412"/>
        <end position="434"/>
    </location>
</feature>
<dbReference type="InterPro" id="IPR056366">
    <property type="entry name" value="Ribosomal_eL24"/>
</dbReference>
<feature type="region of interest" description="Disordered" evidence="1">
    <location>
        <begin position="344"/>
        <end position="476"/>
    </location>
</feature>
<feature type="compositionally biased region" description="Basic and acidic residues" evidence="1">
    <location>
        <begin position="355"/>
        <end position="367"/>
    </location>
</feature>
<evidence type="ECO:0000313" key="3">
    <source>
        <dbReference type="EnsemblPlants" id="AES75651"/>
    </source>
</evidence>
<evidence type="ECO:0000313" key="2">
    <source>
        <dbReference type="EMBL" id="AES75651.1"/>
    </source>
</evidence>
<dbReference type="AlphaFoldDB" id="G7KLI2"/>
<evidence type="ECO:0000313" key="4">
    <source>
        <dbReference type="Proteomes" id="UP000002051"/>
    </source>
</evidence>
<reference evidence="2 4" key="2">
    <citation type="journal article" date="2014" name="BMC Genomics">
        <title>An improved genome release (version Mt4.0) for the model legume Medicago truncatula.</title>
        <authorList>
            <person name="Tang H."/>
            <person name="Krishnakumar V."/>
            <person name="Bidwell S."/>
            <person name="Rosen B."/>
            <person name="Chan A."/>
            <person name="Zhou S."/>
            <person name="Gentzbittel L."/>
            <person name="Childs K.L."/>
            <person name="Yandell M."/>
            <person name="Gundlach H."/>
            <person name="Mayer K.F."/>
            <person name="Schwartz D.C."/>
            <person name="Town C.D."/>
        </authorList>
    </citation>
    <scope>GENOME REANNOTATION</scope>
    <source>
        <strain evidence="3 4">cv. Jemalong A17</strain>
    </source>
</reference>
<dbReference type="Gene3D" id="6.10.250.1270">
    <property type="match status" value="1"/>
</dbReference>
<reference evidence="3" key="3">
    <citation type="submission" date="2015-04" db="UniProtKB">
        <authorList>
            <consortium name="EnsemblPlants"/>
        </authorList>
    </citation>
    <scope>IDENTIFICATION</scope>
    <source>
        <strain evidence="3">cv. Jemalong A17</strain>
    </source>
</reference>
<feature type="compositionally biased region" description="Low complexity" evidence="1">
    <location>
        <begin position="584"/>
        <end position="608"/>
    </location>
</feature>
<name>G7KLI2_MEDTR</name>
<accession>G7KLI2</accession>
<protein>
    <submittedName>
        <fullName evidence="2 3">Uncharacterized protein</fullName>
    </submittedName>
</protein>
<feature type="compositionally biased region" description="Polar residues" evidence="1">
    <location>
        <begin position="551"/>
        <end position="562"/>
    </location>
</feature>
<feature type="compositionally biased region" description="Basic and acidic residues" evidence="1">
    <location>
        <begin position="374"/>
        <end position="384"/>
    </location>
</feature>
<gene>
    <name evidence="2" type="ordered locus">MTR_6g052660</name>
</gene>
<sequence length="640" mass="72075">MSLEEWDLKIQTECPVDFVSLAANNCDIGKFYDVKGLGSYFNFLNGPTYQTLVRHFWVRASIYDKEAAKIEEDEKVLLYPKLKGKSRKEMGLEPFSGTEIRSSVMGIPVHITEDVIAFVLRRPATGEYKAGITKVKDSPWNELVNQTIYNKATKGTYSDMTPENRMMLKIQNENLLPKGGGSDQPSLEHKILLHFVITGVKANVPRYIFRHMVQQLRENQLRNRCWVPYGRLLSEIFHQGGLLNLLKEVDFFTDEQLGTVTGKIINGETLRSKHLINVKDLKKLSTDMTESDAKSAMMKDFPPICKQDPLDVQMHYIREHFERTQVKISLKEVPEQMYGGALPVAKSRKTKSKALSKEEYLVEEAPRKASKRSKAADKDGEAAPKPKKAKTVKTEGSTVSTSEEVIQKKRNKEPEVQDAAREAALREKATKKEAALQTIRSKRAKGERSVQERMKEVAEQARREEVEEPSPKKAKKPVPLEIEIVANEIAKRKQMAEIYKKNRDEQLKTARYNLDAEKAVVIASIAAEVEEQAVKEGTALLKEALKAKNVSEAQTSKQASEATRSEAHLSGISSDPKAKINVQTSTLPSSPSLSSLSSSTDSDDIPLSQHIKQSLPNYKPSKSTFQETTDYEQMQIDFSK</sequence>
<dbReference type="GO" id="GO:0003735">
    <property type="term" value="F:structural constituent of ribosome"/>
    <property type="evidence" value="ECO:0007669"/>
    <property type="project" value="InterPro"/>
</dbReference>
<proteinExistence type="predicted"/>
<feature type="compositionally biased region" description="Polar residues" evidence="1">
    <location>
        <begin position="610"/>
        <end position="640"/>
    </location>
</feature>
<dbReference type="EnsemblPlants" id="AES75651">
    <property type="protein sequence ID" value="AES75651"/>
    <property type="gene ID" value="MTR_6g052660"/>
</dbReference>
<organism evidence="2 4">
    <name type="scientific">Medicago truncatula</name>
    <name type="common">Barrel medic</name>
    <name type="synonym">Medicago tribuloides</name>
    <dbReference type="NCBI Taxonomy" id="3880"/>
    <lineage>
        <taxon>Eukaryota</taxon>
        <taxon>Viridiplantae</taxon>
        <taxon>Streptophyta</taxon>
        <taxon>Embryophyta</taxon>
        <taxon>Tracheophyta</taxon>
        <taxon>Spermatophyta</taxon>
        <taxon>Magnoliopsida</taxon>
        <taxon>eudicotyledons</taxon>
        <taxon>Gunneridae</taxon>
        <taxon>Pentapetalae</taxon>
        <taxon>rosids</taxon>
        <taxon>fabids</taxon>
        <taxon>Fabales</taxon>
        <taxon>Fabaceae</taxon>
        <taxon>Papilionoideae</taxon>
        <taxon>50 kb inversion clade</taxon>
        <taxon>NPAAA clade</taxon>
        <taxon>Hologalegina</taxon>
        <taxon>IRL clade</taxon>
        <taxon>Trifolieae</taxon>
        <taxon>Medicago</taxon>
    </lineage>
</organism>
<feature type="compositionally biased region" description="Basic and acidic residues" evidence="1">
    <location>
        <begin position="444"/>
        <end position="471"/>
    </location>
</feature>
<feature type="region of interest" description="Disordered" evidence="1">
    <location>
        <begin position="548"/>
        <end position="640"/>
    </location>
</feature>
<dbReference type="PANTHER" id="PTHR10792:SF8">
    <property type="entry name" value="RIBOSOME BIOGENESIS PROTEIN RLP24-RELATED"/>
    <property type="match status" value="1"/>
</dbReference>
<dbReference type="EMBL" id="CM001222">
    <property type="protein sequence ID" value="AES75651.1"/>
    <property type="molecule type" value="Genomic_DNA"/>
</dbReference>
<dbReference type="PaxDb" id="3880-AES75651"/>
<dbReference type="GO" id="GO:0042273">
    <property type="term" value="P:ribosomal large subunit biogenesis"/>
    <property type="evidence" value="ECO:0000318"/>
    <property type="project" value="GO_Central"/>
</dbReference>
<dbReference type="GO" id="GO:0005730">
    <property type="term" value="C:nucleolus"/>
    <property type="evidence" value="ECO:0000318"/>
    <property type="project" value="GO_Central"/>
</dbReference>
<dbReference type="PANTHER" id="PTHR10792">
    <property type="entry name" value="60S RIBOSOMAL PROTEIN L24"/>
    <property type="match status" value="1"/>
</dbReference>
<dbReference type="HOGENOM" id="CLU_015296_2_0_1"/>
<dbReference type="Proteomes" id="UP000002051">
    <property type="component" value="Chromosome 6"/>
</dbReference>
<reference evidence="2 4" key="1">
    <citation type="journal article" date="2011" name="Nature">
        <title>The Medicago genome provides insight into the evolution of rhizobial symbioses.</title>
        <authorList>
            <person name="Young N.D."/>
            <person name="Debelle F."/>
            <person name="Oldroyd G.E."/>
            <person name="Geurts R."/>
            <person name="Cannon S.B."/>
            <person name="Udvardi M.K."/>
            <person name="Benedito V.A."/>
            <person name="Mayer K.F."/>
            <person name="Gouzy J."/>
            <person name="Schoof H."/>
            <person name="Van de Peer Y."/>
            <person name="Proost S."/>
            <person name="Cook D.R."/>
            <person name="Meyers B.C."/>
            <person name="Spannagl M."/>
            <person name="Cheung F."/>
            <person name="De Mita S."/>
            <person name="Krishnakumar V."/>
            <person name="Gundlach H."/>
            <person name="Zhou S."/>
            <person name="Mudge J."/>
            <person name="Bharti A.K."/>
            <person name="Murray J.D."/>
            <person name="Naoumkina M.A."/>
            <person name="Rosen B."/>
            <person name="Silverstein K.A."/>
            <person name="Tang H."/>
            <person name="Rombauts S."/>
            <person name="Zhao P.X."/>
            <person name="Zhou P."/>
            <person name="Barbe V."/>
            <person name="Bardou P."/>
            <person name="Bechner M."/>
            <person name="Bellec A."/>
            <person name="Berger A."/>
            <person name="Berges H."/>
            <person name="Bidwell S."/>
            <person name="Bisseling T."/>
            <person name="Choisne N."/>
            <person name="Couloux A."/>
            <person name="Denny R."/>
            <person name="Deshpande S."/>
            <person name="Dai X."/>
            <person name="Doyle J.J."/>
            <person name="Dudez A.M."/>
            <person name="Farmer A.D."/>
            <person name="Fouteau S."/>
            <person name="Franken C."/>
            <person name="Gibelin C."/>
            <person name="Gish J."/>
            <person name="Goldstein S."/>
            <person name="Gonzalez A.J."/>
            <person name="Green P.J."/>
            <person name="Hallab A."/>
            <person name="Hartog M."/>
            <person name="Hua A."/>
            <person name="Humphray S.J."/>
            <person name="Jeong D.H."/>
            <person name="Jing Y."/>
            <person name="Jocker A."/>
            <person name="Kenton S.M."/>
            <person name="Kim D.J."/>
            <person name="Klee K."/>
            <person name="Lai H."/>
            <person name="Lang C."/>
            <person name="Lin S."/>
            <person name="Macmil S.L."/>
            <person name="Magdelenat G."/>
            <person name="Matthews L."/>
            <person name="McCorrison J."/>
            <person name="Monaghan E.L."/>
            <person name="Mun J.H."/>
            <person name="Najar F.Z."/>
            <person name="Nicholson C."/>
            <person name="Noirot C."/>
            <person name="O'Bleness M."/>
            <person name="Paule C.R."/>
            <person name="Poulain J."/>
            <person name="Prion F."/>
            <person name="Qin B."/>
            <person name="Qu C."/>
            <person name="Retzel E.F."/>
            <person name="Riddle C."/>
            <person name="Sallet E."/>
            <person name="Samain S."/>
            <person name="Samson N."/>
            <person name="Sanders I."/>
            <person name="Saurat O."/>
            <person name="Scarpelli C."/>
            <person name="Schiex T."/>
            <person name="Segurens B."/>
            <person name="Severin A.J."/>
            <person name="Sherrier D.J."/>
            <person name="Shi R."/>
            <person name="Sims S."/>
            <person name="Singer S.R."/>
            <person name="Sinharoy S."/>
            <person name="Sterck L."/>
            <person name="Viollet A."/>
            <person name="Wang B.B."/>
            <person name="Wang K."/>
            <person name="Wang M."/>
            <person name="Wang X."/>
            <person name="Warfsmann J."/>
            <person name="Weissenbach J."/>
            <person name="White D.D."/>
            <person name="White J.D."/>
            <person name="Wiley G.B."/>
            <person name="Wincker P."/>
            <person name="Xing Y."/>
            <person name="Yang L."/>
            <person name="Yao Z."/>
            <person name="Ying F."/>
            <person name="Zhai J."/>
            <person name="Zhou L."/>
            <person name="Zuber A."/>
            <person name="Denarie J."/>
            <person name="Dixon R.A."/>
            <person name="May G.D."/>
            <person name="Schwartz D.C."/>
            <person name="Rogers J."/>
            <person name="Quetier F."/>
            <person name="Town C.D."/>
            <person name="Roe B.A."/>
        </authorList>
    </citation>
    <scope>NUCLEOTIDE SEQUENCE [LARGE SCALE GENOMIC DNA]</scope>
    <source>
        <strain evidence="2">A17</strain>
        <strain evidence="3 4">cv. Jemalong A17</strain>
    </source>
</reference>
<keyword evidence="4" id="KW-1185">Reference proteome</keyword>
<evidence type="ECO:0000256" key="1">
    <source>
        <dbReference type="SAM" id="MobiDB-lite"/>
    </source>
</evidence>